<dbReference type="Proteomes" id="UP000601435">
    <property type="component" value="Unassembled WGS sequence"/>
</dbReference>
<protein>
    <submittedName>
        <fullName evidence="2">Uncharacterized protein</fullName>
    </submittedName>
</protein>
<feature type="region of interest" description="Disordered" evidence="1">
    <location>
        <begin position="1"/>
        <end position="37"/>
    </location>
</feature>
<dbReference type="OrthoDB" id="437193at2759"/>
<dbReference type="AlphaFoldDB" id="A0A812Y4A0"/>
<feature type="non-terminal residue" evidence="2">
    <location>
        <position position="155"/>
    </location>
</feature>
<feature type="compositionally biased region" description="Pro residues" evidence="1">
    <location>
        <begin position="102"/>
        <end position="114"/>
    </location>
</feature>
<organism evidence="2 3">
    <name type="scientific">Symbiodinium necroappetens</name>
    <dbReference type="NCBI Taxonomy" id="1628268"/>
    <lineage>
        <taxon>Eukaryota</taxon>
        <taxon>Sar</taxon>
        <taxon>Alveolata</taxon>
        <taxon>Dinophyceae</taxon>
        <taxon>Suessiales</taxon>
        <taxon>Symbiodiniaceae</taxon>
        <taxon>Symbiodinium</taxon>
    </lineage>
</organism>
<keyword evidence="3" id="KW-1185">Reference proteome</keyword>
<proteinExistence type="predicted"/>
<gene>
    <name evidence="2" type="ORF">SNEC2469_LOCUS22110</name>
</gene>
<name>A0A812Y4A0_9DINO</name>
<accession>A0A812Y4A0</accession>
<feature type="region of interest" description="Disordered" evidence="1">
    <location>
        <begin position="91"/>
        <end position="117"/>
    </location>
</feature>
<evidence type="ECO:0000313" key="2">
    <source>
        <dbReference type="EMBL" id="CAE7760137.1"/>
    </source>
</evidence>
<evidence type="ECO:0000313" key="3">
    <source>
        <dbReference type="Proteomes" id="UP000601435"/>
    </source>
</evidence>
<sequence>NAVDELTEELGRARGTLSAAAPPAPRSGDAAPGDDLVAAGLQRRTGMILAAKGETDFYLKEELLRQQFIKEELDRMRDELTRPASAALVRPVPAMAERAPQPRDPIVPPAPPEEAPSKATKLNLCKLFCSVEFLPEFRLVKLLSVGRRLQRFWDP</sequence>
<reference evidence="2" key="1">
    <citation type="submission" date="2021-02" db="EMBL/GenBank/DDBJ databases">
        <authorList>
            <person name="Dougan E. K."/>
            <person name="Rhodes N."/>
            <person name="Thang M."/>
            <person name="Chan C."/>
        </authorList>
    </citation>
    <scope>NUCLEOTIDE SEQUENCE</scope>
</reference>
<dbReference type="EMBL" id="CAJNJA010039808">
    <property type="protein sequence ID" value="CAE7760137.1"/>
    <property type="molecule type" value="Genomic_DNA"/>
</dbReference>
<evidence type="ECO:0000256" key="1">
    <source>
        <dbReference type="SAM" id="MobiDB-lite"/>
    </source>
</evidence>
<comment type="caution">
    <text evidence="2">The sequence shown here is derived from an EMBL/GenBank/DDBJ whole genome shotgun (WGS) entry which is preliminary data.</text>
</comment>